<dbReference type="OrthoDB" id="7722975at2759"/>
<dbReference type="GO" id="GO:0009166">
    <property type="term" value="P:nucleotide catabolic process"/>
    <property type="evidence" value="ECO:0007669"/>
    <property type="project" value="InterPro"/>
</dbReference>
<dbReference type="Gene3D" id="3.90.780.10">
    <property type="entry name" value="5'-Nucleotidase, C-terminal domain"/>
    <property type="match status" value="1"/>
</dbReference>
<sequence length="579" mass="65018">MGNCHLFSGRSKSVQINIIHLGLSDVKDESETIEDNAAARFASELEGLKISAPESTLVTCAGSLLRPSTLNLTNKGSHMIDVSKKLHIDCCVIGNHDFDFGVDNLMDCVKQSNFPWLNGNFYDTNLMQLFGDLPPYHVTKKAGIKIGVIGLVEPEWIKTVSAIDQTEVIVKDFCAEGRRLANELRCVHRCQLVIALTHMSLSNDLRLAREVTEIDLVLGGYDQNDGFEAVTSADGKNRWVVKSGYGFSRLRQIRLFWDPRTQQLVKVLDKVKRIDVSSTVDPGIMGIVEKTIAIFDENLNRVIGKLEVPLDGRFSMIRTRETNLGNFLADVALTGVDADFAILNSSVMRIDSIIPEGVFTLGHLNLLLPKLTPIVVLEVTGADLFEVLENAVSQVPELNGRFVQVSKVKFAYHSNNPQRERLEESMLLISGRPVDREQHYRMATTESMARGEDGYRMLLNKEHIVHGTNAITLDAAILNYFQAIDILKDPVKVDRKHRPHLIRMKARRLLLQTIISDQQAREVTHPRPPLVSEGLDVADNVLLDETSRQQLKDVFAYKENKRRTVAPKVQRRIVNLDED</sequence>
<dbReference type="InterPro" id="IPR029052">
    <property type="entry name" value="Metallo-depent_PP-like"/>
</dbReference>
<evidence type="ECO:0000259" key="3">
    <source>
        <dbReference type="Pfam" id="PF02872"/>
    </source>
</evidence>
<dbReference type="Proteomes" id="UP000699462">
    <property type="component" value="Unassembled WGS sequence"/>
</dbReference>
<dbReference type="GO" id="GO:0016787">
    <property type="term" value="F:hydrolase activity"/>
    <property type="evidence" value="ECO:0007669"/>
    <property type="project" value="UniProtKB-KW"/>
</dbReference>
<dbReference type="AlphaFoldDB" id="A0A8T0D6R8"/>
<dbReference type="Pfam" id="PF02872">
    <property type="entry name" value="5_nucleotid_C"/>
    <property type="match status" value="1"/>
</dbReference>
<keyword evidence="2" id="KW-0547">Nucleotide-binding</keyword>
<proteinExistence type="inferred from homology"/>
<comment type="similarity">
    <text evidence="1 2">Belongs to the 5'-nucleotidase family.</text>
</comment>
<dbReference type="SUPFAM" id="SSF55816">
    <property type="entry name" value="5'-nucleotidase (syn. UDP-sugar hydrolase), C-terminal domain"/>
    <property type="match status" value="1"/>
</dbReference>
<evidence type="ECO:0000256" key="1">
    <source>
        <dbReference type="ARBA" id="ARBA00006654"/>
    </source>
</evidence>
<feature type="domain" description="5'-Nucleotidase C-terminal" evidence="3">
    <location>
        <begin position="302"/>
        <end position="458"/>
    </location>
</feature>
<evidence type="ECO:0000256" key="2">
    <source>
        <dbReference type="RuleBase" id="RU362119"/>
    </source>
</evidence>
<reference evidence="4 5" key="1">
    <citation type="submission" date="2019-07" db="EMBL/GenBank/DDBJ databases">
        <title>Annotation for the trematode Paragonimus westermani.</title>
        <authorList>
            <person name="Choi Y.-J."/>
        </authorList>
    </citation>
    <scope>NUCLEOTIDE SEQUENCE [LARGE SCALE GENOMIC DNA]</scope>
    <source>
        <strain evidence="4">180907_Pwestermani</strain>
    </source>
</reference>
<accession>A0A8T0D6R8</accession>
<dbReference type="EMBL" id="JTDF01011589">
    <property type="protein sequence ID" value="KAF8563535.1"/>
    <property type="molecule type" value="Genomic_DNA"/>
</dbReference>
<dbReference type="PRINTS" id="PR01607">
    <property type="entry name" value="APYRASEFAMLY"/>
</dbReference>
<dbReference type="Gene3D" id="3.60.21.10">
    <property type="match status" value="1"/>
</dbReference>
<evidence type="ECO:0000313" key="5">
    <source>
        <dbReference type="Proteomes" id="UP000699462"/>
    </source>
</evidence>
<organism evidence="4 5">
    <name type="scientific">Paragonimus westermani</name>
    <dbReference type="NCBI Taxonomy" id="34504"/>
    <lineage>
        <taxon>Eukaryota</taxon>
        <taxon>Metazoa</taxon>
        <taxon>Spiralia</taxon>
        <taxon>Lophotrochozoa</taxon>
        <taxon>Platyhelminthes</taxon>
        <taxon>Trematoda</taxon>
        <taxon>Digenea</taxon>
        <taxon>Plagiorchiida</taxon>
        <taxon>Troglotremata</taxon>
        <taxon>Troglotrematidae</taxon>
        <taxon>Paragonimus</taxon>
    </lineage>
</organism>
<protein>
    <recommendedName>
        <fullName evidence="3">5'-Nucleotidase C-terminal domain-containing protein</fullName>
    </recommendedName>
</protein>
<name>A0A8T0D6R8_9TREM</name>
<keyword evidence="5" id="KW-1185">Reference proteome</keyword>
<dbReference type="InterPro" id="IPR006179">
    <property type="entry name" value="5_nucleotidase/apyrase"/>
</dbReference>
<gene>
    <name evidence="4" type="ORF">P879_09025</name>
</gene>
<dbReference type="SUPFAM" id="SSF56300">
    <property type="entry name" value="Metallo-dependent phosphatases"/>
    <property type="match status" value="1"/>
</dbReference>
<dbReference type="PANTHER" id="PTHR11575">
    <property type="entry name" value="5'-NUCLEOTIDASE-RELATED"/>
    <property type="match status" value="1"/>
</dbReference>
<dbReference type="GO" id="GO:0000166">
    <property type="term" value="F:nucleotide binding"/>
    <property type="evidence" value="ECO:0007669"/>
    <property type="project" value="UniProtKB-KW"/>
</dbReference>
<dbReference type="InterPro" id="IPR008334">
    <property type="entry name" value="5'-Nucleotdase_C"/>
</dbReference>
<dbReference type="InterPro" id="IPR036907">
    <property type="entry name" value="5'-Nucleotdase_C_sf"/>
</dbReference>
<evidence type="ECO:0000313" key="4">
    <source>
        <dbReference type="EMBL" id="KAF8563535.1"/>
    </source>
</evidence>
<comment type="caution">
    <text evidence="4">The sequence shown here is derived from an EMBL/GenBank/DDBJ whole genome shotgun (WGS) entry which is preliminary data.</text>
</comment>
<dbReference type="PANTHER" id="PTHR11575:SF48">
    <property type="entry name" value="5'-NUCLEOTIDASE"/>
    <property type="match status" value="1"/>
</dbReference>
<keyword evidence="2" id="KW-0378">Hydrolase</keyword>